<accession>A0ABR1LGW2</accession>
<evidence type="ECO:0000256" key="1">
    <source>
        <dbReference type="SAM" id="MobiDB-lite"/>
    </source>
</evidence>
<proteinExistence type="predicted"/>
<dbReference type="Proteomes" id="UP001360953">
    <property type="component" value="Unassembled WGS sequence"/>
</dbReference>
<name>A0ABR1LGW2_9PEZI</name>
<evidence type="ECO:0000313" key="3">
    <source>
        <dbReference type="EMBL" id="KAK7533130.1"/>
    </source>
</evidence>
<dbReference type="EMBL" id="JBBPEH010000010">
    <property type="protein sequence ID" value="KAK7533130.1"/>
    <property type="molecule type" value="Genomic_DNA"/>
</dbReference>
<comment type="caution">
    <text evidence="3">The sequence shown here is derived from an EMBL/GenBank/DDBJ whole genome shotgun (WGS) entry which is preliminary data.</text>
</comment>
<keyword evidence="2" id="KW-1133">Transmembrane helix</keyword>
<keyword evidence="4" id="KW-1185">Reference proteome</keyword>
<evidence type="ECO:0000313" key="4">
    <source>
        <dbReference type="Proteomes" id="UP001360953"/>
    </source>
</evidence>
<keyword evidence="2" id="KW-0472">Membrane</keyword>
<feature type="region of interest" description="Disordered" evidence="1">
    <location>
        <begin position="122"/>
        <end position="184"/>
    </location>
</feature>
<sequence length="184" mass="20767">MLCFHLQLPSLASHLTFHRPPLGSSVRHLHVALVLFSCYLHRHISNCSATMDYAPAEQHGNAEPHSAFSFTWVIITWDIIVIAPMVLLWYFGFLTLEGDVSRTMEATRLHIHLNRNTIPSRLTTRHLDPQLTRQLPGRPPHRPRPTTLPPRAPDAGRARAADRPSPSPTPHAAIRTGRLRGRDD</sequence>
<gene>
    <name evidence="3" type="ORF">J3D65DRAFT_634447</name>
</gene>
<feature type="transmembrane region" description="Helical" evidence="2">
    <location>
        <begin position="70"/>
        <end position="94"/>
    </location>
</feature>
<evidence type="ECO:0000256" key="2">
    <source>
        <dbReference type="SAM" id="Phobius"/>
    </source>
</evidence>
<reference evidence="3 4" key="1">
    <citation type="submission" date="2024-04" db="EMBL/GenBank/DDBJ databases">
        <title>Phyllosticta paracitricarpa is synonymous to the EU quarantine fungus P. citricarpa based on phylogenomic analyses.</title>
        <authorList>
            <consortium name="Lawrence Berkeley National Laboratory"/>
            <person name="Van ingen-buijs V.A."/>
            <person name="Van westerhoven A.C."/>
            <person name="Haridas S."/>
            <person name="Skiadas P."/>
            <person name="Martin F."/>
            <person name="Groenewald J.Z."/>
            <person name="Crous P.W."/>
            <person name="Seidl M.F."/>
        </authorList>
    </citation>
    <scope>NUCLEOTIDE SEQUENCE [LARGE SCALE GENOMIC DNA]</scope>
    <source>
        <strain evidence="3 4">CPC 17464</strain>
    </source>
</reference>
<organism evidence="3 4">
    <name type="scientific">Phyllosticta citribraziliensis</name>
    <dbReference type="NCBI Taxonomy" id="989973"/>
    <lineage>
        <taxon>Eukaryota</taxon>
        <taxon>Fungi</taxon>
        <taxon>Dikarya</taxon>
        <taxon>Ascomycota</taxon>
        <taxon>Pezizomycotina</taxon>
        <taxon>Dothideomycetes</taxon>
        <taxon>Dothideomycetes incertae sedis</taxon>
        <taxon>Botryosphaeriales</taxon>
        <taxon>Phyllostictaceae</taxon>
        <taxon>Phyllosticta</taxon>
    </lineage>
</organism>
<keyword evidence="2" id="KW-0812">Transmembrane</keyword>
<dbReference type="RefSeq" id="XP_066652523.1">
    <property type="nucleotide sequence ID" value="XM_066801228.1"/>
</dbReference>
<dbReference type="GeneID" id="92034134"/>
<protein>
    <submittedName>
        <fullName evidence="3">Uncharacterized protein</fullName>
    </submittedName>
</protein>